<feature type="transmembrane region" description="Helical" evidence="1">
    <location>
        <begin position="378"/>
        <end position="396"/>
    </location>
</feature>
<dbReference type="EMBL" id="PSNY01000024">
    <property type="protein sequence ID" value="PPE68535.1"/>
    <property type="molecule type" value="Genomic_DNA"/>
</dbReference>
<protein>
    <submittedName>
        <fullName evidence="4">Nucleoside-diphosphate-sugar epimerase</fullName>
    </submittedName>
    <submittedName>
        <fullName evidence="3">Short chain dehydrogenase</fullName>
    </submittedName>
</protein>
<dbReference type="OrthoDB" id="5292533at2"/>
<feature type="transmembrane region" description="Helical" evidence="1">
    <location>
        <begin position="352"/>
        <end position="371"/>
    </location>
</feature>
<evidence type="ECO:0000259" key="2">
    <source>
        <dbReference type="Pfam" id="PF01370"/>
    </source>
</evidence>
<reference evidence="3 5" key="1">
    <citation type="submission" date="2018-02" db="EMBL/GenBank/DDBJ databases">
        <title>Reclassifiation of [Polyangium] brachysporum DSM 7029 as Guopingzhaonella breviflexa gen. nov., sp. nov., a member of the family Comamonadaceae.</title>
        <authorList>
            <person name="Tang B."/>
        </authorList>
    </citation>
    <scope>NUCLEOTIDE SEQUENCE [LARGE SCALE GENOMIC DNA]</scope>
    <source>
        <strain evidence="3 5">DSM 15344</strain>
    </source>
</reference>
<dbReference type="Proteomes" id="UP000294772">
    <property type="component" value="Unassembled WGS sequence"/>
</dbReference>
<evidence type="ECO:0000256" key="1">
    <source>
        <dbReference type="SAM" id="Phobius"/>
    </source>
</evidence>
<dbReference type="GO" id="GO:0044877">
    <property type="term" value="F:protein-containing complex binding"/>
    <property type="evidence" value="ECO:0007669"/>
    <property type="project" value="TreeGrafter"/>
</dbReference>
<keyword evidence="1" id="KW-1133">Transmembrane helix</keyword>
<dbReference type="Pfam" id="PF13781">
    <property type="entry name" value="DoxX_3"/>
    <property type="match status" value="1"/>
</dbReference>
<dbReference type="PANTHER" id="PTHR12126">
    <property type="entry name" value="NADH-UBIQUINONE OXIDOREDUCTASE 39 KDA SUBUNIT-RELATED"/>
    <property type="match status" value="1"/>
</dbReference>
<dbReference type="AlphaFoldDB" id="A0A2S5T0H2"/>
<feature type="domain" description="NAD-dependent epimerase/dehydratase" evidence="2">
    <location>
        <begin position="3"/>
        <end position="200"/>
    </location>
</feature>
<keyword evidence="1" id="KW-0812">Transmembrane</keyword>
<keyword evidence="1" id="KW-0472">Membrane</keyword>
<evidence type="ECO:0000313" key="5">
    <source>
        <dbReference type="Proteomes" id="UP000239406"/>
    </source>
</evidence>
<name>A0A2S5T0H2_9BURK</name>
<accession>A0A2S5T0H2</accession>
<reference evidence="4 6" key="2">
    <citation type="submission" date="2019-03" db="EMBL/GenBank/DDBJ databases">
        <title>Genomic Encyclopedia of Type Strains, Phase IV (KMG-IV): sequencing the most valuable type-strain genomes for metagenomic binning, comparative biology and taxonomic classification.</title>
        <authorList>
            <person name="Goeker M."/>
        </authorList>
    </citation>
    <scope>NUCLEOTIDE SEQUENCE [LARGE SCALE GENOMIC DNA]</scope>
    <source>
        <strain evidence="4 6">DSM 15264</strain>
    </source>
</reference>
<dbReference type="PANTHER" id="PTHR12126:SF11">
    <property type="entry name" value="NADH DEHYDROGENASE [UBIQUINONE] 1 ALPHA SUBCOMPLEX SUBUNIT 9, MITOCHONDRIAL"/>
    <property type="match status" value="1"/>
</dbReference>
<evidence type="ECO:0000313" key="6">
    <source>
        <dbReference type="Proteomes" id="UP000294772"/>
    </source>
</evidence>
<evidence type="ECO:0000313" key="3">
    <source>
        <dbReference type="EMBL" id="PPE68535.1"/>
    </source>
</evidence>
<dbReference type="InterPro" id="IPR025695">
    <property type="entry name" value="DoxX-like"/>
</dbReference>
<organism evidence="3 5">
    <name type="scientific">Caldimonas thermodepolymerans</name>
    <dbReference type="NCBI Taxonomy" id="215580"/>
    <lineage>
        <taxon>Bacteria</taxon>
        <taxon>Pseudomonadati</taxon>
        <taxon>Pseudomonadota</taxon>
        <taxon>Betaproteobacteria</taxon>
        <taxon>Burkholderiales</taxon>
        <taxon>Sphaerotilaceae</taxon>
        <taxon>Caldimonas</taxon>
    </lineage>
</organism>
<sequence>MIVLLTGANGFLGRRLVTALLAAGHHVICAMRHPPATPAYGQPLRYFAADFTRDLEVGDWLPRLAGVDAVINAAGILREHGTQRFDTIHVRGPCALFAACAAASVARVVQVSALGADEAATSAYHRSKKAADDYLLGLPLASAAVVQPSLIYGPGGTSARLFTRLASLPLIPLPGDGRQLVQPLHVDDAVQAIVALLDDDAPGGRVPLVGPEAVTLRDWLARLRTAMGLGPARFVSVPAPLVALGARAAGALPGSLLDHDTWQMLQRGNTGDARLTRALLGRPPRPPAAFIARDEARAVATSARLGWLLPLLRVAMALVWIVTGLVSLGIHPVADSLALLARAGLPEAWRPAALYGAATLDLAIGLGLLVLRRRRWLWLMQIALMLFYTAVITLKLPEFWAHPYGPVLKNLPLLALAWLMAELDTPAREAA</sequence>
<evidence type="ECO:0000313" key="4">
    <source>
        <dbReference type="EMBL" id="TCP08982.1"/>
    </source>
</evidence>
<dbReference type="InterPro" id="IPR051207">
    <property type="entry name" value="ComplexI_NDUFA9_subunit"/>
</dbReference>
<dbReference type="Gene3D" id="3.40.50.720">
    <property type="entry name" value="NAD(P)-binding Rossmann-like Domain"/>
    <property type="match status" value="1"/>
</dbReference>
<feature type="transmembrane region" description="Helical" evidence="1">
    <location>
        <begin position="311"/>
        <end position="332"/>
    </location>
</feature>
<dbReference type="RefSeq" id="WP_104358809.1">
    <property type="nucleotide sequence ID" value="NZ_CP064338.1"/>
</dbReference>
<keyword evidence="5" id="KW-1185">Reference proteome</keyword>
<dbReference type="Proteomes" id="UP000239406">
    <property type="component" value="Unassembled WGS sequence"/>
</dbReference>
<dbReference type="Pfam" id="PF01370">
    <property type="entry name" value="Epimerase"/>
    <property type="match status" value="1"/>
</dbReference>
<dbReference type="SUPFAM" id="SSF51735">
    <property type="entry name" value="NAD(P)-binding Rossmann-fold domains"/>
    <property type="match status" value="1"/>
</dbReference>
<proteinExistence type="predicted"/>
<comment type="caution">
    <text evidence="3">The sequence shown here is derived from an EMBL/GenBank/DDBJ whole genome shotgun (WGS) entry which is preliminary data.</text>
</comment>
<dbReference type="InterPro" id="IPR036291">
    <property type="entry name" value="NAD(P)-bd_dom_sf"/>
</dbReference>
<gene>
    <name evidence="3" type="ORF">C1702_16480</name>
    <name evidence="4" type="ORF">EV676_102494</name>
</gene>
<dbReference type="EMBL" id="SLXF01000002">
    <property type="protein sequence ID" value="TCP08982.1"/>
    <property type="molecule type" value="Genomic_DNA"/>
</dbReference>
<dbReference type="InterPro" id="IPR001509">
    <property type="entry name" value="Epimerase_deHydtase"/>
</dbReference>